<dbReference type="GO" id="GO:0016020">
    <property type="term" value="C:membrane"/>
    <property type="evidence" value="ECO:0007669"/>
    <property type="project" value="UniProtKB-SubCell"/>
</dbReference>
<evidence type="ECO:0000256" key="1">
    <source>
        <dbReference type="ARBA" id="ARBA00004141"/>
    </source>
</evidence>
<dbReference type="PANTHER" id="PTHR30249">
    <property type="entry name" value="PUTATIVE SEROTONIN TRANSPORTER"/>
    <property type="match status" value="1"/>
</dbReference>
<accession>A0A7S0DW46</accession>
<evidence type="ECO:0000256" key="4">
    <source>
        <dbReference type="ARBA" id="ARBA00023136"/>
    </source>
</evidence>
<evidence type="ECO:0000256" key="2">
    <source>
        <dbReference type="ARBA" id="ARBA00022692"/>
    </source>
</evidence>
<keyword evidence="3 6" id="KW-1133">Transmembrane helix</keyword>
<dbReference type="InterPro" id="IPR007300">
    <property type="entry name" value="CidB/LrgB"/>
</dbReference>
<protein>
    <recommendedName>
        <fullName evidence="8">Plastidal glycolate/glycerate translocator 1, chloroplastic</fullName>
    </recommendedName>
</protein>
<feature type="transmembrane region" description="Helical" evidence="6">
    <location>
        <begin position="209"/>
        <end position="228"/>
    </location>
</feature>
<dbReference type="EMBL" id="HBEP01000435">
    <property type="protein sequence ID" value="CAD8466360.1"/>
    <property type="molecule type" value="Transcribed_RNA"/>
</dbReference>
<organism evidence="7">
    <name type="scientific">Phaeocystis antarctica</name>
    <dbReference type="NCBI Taxonomy" id="33657"/>
    <lineage>
        <taxon>Eukaryota</taxon>
        <taxon>Haptista</taxon>
        <taxon>Haptophyta</taxon>
        <taxon>Prymnesiophyceae</taxon>
        <taxon>Phaeocystales</taxon>
        <taxon>Phaeocystaceae</taxon>
        <taxon>Phaeocystis</taxon>
    </lineage>
</organism>
<evidence type="ECO:0000256" key="5">
    <source>
        <dbReference type="SAM" id="MobiDB-lite"/>
    </source>
</evidence>
<feature type="transmembrane region" description="Helical" evidence="6">
    <location>
        <begin position="391"/>
        <end position="414"/>
    </location>
</feature>
<comment type="subcellular location">
    <subcellularLocation>
        <location evidence="1">Membrane</location>
        <topology evidence="1">Multi-pass membrane protein</topology>
    </subcellularLocation>
</comment>
<feature type="transmembrane region" description="Helical" evidence="6">
    <location>
        <begin position="143"/>
        <end position="164"/>
    </location>
</feature>
<feature type="transmembrane region" description="Helical" evidence="6">
    <location>
        <begin position="117"/>
        <end position="137"/>
    </location>
</feature>
<feature type="transmembrane region" description="Helical" evidence="6">
    <location>
        <begin position="451"/>
        <end position="472"/>
    </location>
</feature>
<evidence type="ECO:0000313" key="7">
    <source>
        <dbReference type="EMBL" id="CAD8466360.1"/>
    </source>
</evidence>
<gene>
    <name evidence="7" type="ORF">PANT1444_LOCUS253</name>
</gene>
<evidence type="ECO:0008006" key="8">
    <source>
        <dbReference type="Google" id="ProtNLM"/>
    </source>
</evidence>
<reference evidence="7" key="1">
    <citation type="submission" date="2021-01" db="EMBL/GenBank/DDBJ databases">
        <authorList>
            <person name="Corre E."/>
            <person name="Pelletier E."/>
            <person name="Niang G."/>
            <person name="Scheremetjew M."/>
            <person name="Finn R."/>
            <person name="Kale V."/>
            <person name="Holt S."/>
            <person name="Cochrane G."/>
            <person name="Meng A."/>
            <person name="Brown T."/>
            <person name="Cohen L."/>
        </authorList>
    </citation>
    <scope>NUCLEOTIDE SEQUENCE</scope>
    <source>
        <strain evidence="7">CCMP1374</strain>
    </source>
</reference>
<sequence length="485" mass="49454">MIVPGLRSSLREAPTCSQHRRSLPPLLASKPVEADDPQPTLRQWAAAESSAVAPLLTLYTLHAALKRALDGLGLAFPASIVGMLSGFGVLCAIRAWRAETADALETFFAPACRLFRAWLAAIFAPGLISLPLVMPSLPVRQLVTFLLLIGGGYVCSLATGVLVATKLAPRADGTSSSSSSASGGVARTPATSLPPPPAYVPFPQSQQRFLALAALLLLGVHVGCANLAPNLGAISAGVLGSNLVLNLGLLATTLGAFSLASTLTPRAVQVYCHPFLQCSAATLLACAAVGGLTGRGWRTVLSSYAARSGAGGWLSQLLGACVVSFSLQLYAYRRPLVTRAGQIVGSALLCTFASMLVSAGAARLSGISTVLRLALLSRTTTTALAGELGRLLNVAPALGLLAAFTTAILAFATGKPLLGLLGATDPVVRGIAISSAAHGGAVVTMSDEPEAFPFAVLTMNLSAAAAVLLLSLRPVRALLLAIAGA</sequence>
<feature type="transmembrane region" description="Helical" evidence="6">
    <location>
        <begin position="74"/>
        <end position="96"/>
    </location>
</feature>
<proteinExistence type="predicted"/>
<evidence type="ECO:0000256" key="3">
    <source>
        <dbReference type="ARBA" id="ARBA00022989"/>
    </source>
</evidence>
<feature type="transmembrane region" description="Helical" evidence="6">
    <location>
        <begin position="344"/>
        <end position="371"/>
    </location>
</feature>
<feature type="transmembrane region" description="Helical" evidence="6">
    <location>
        <begin position="275"/>
        <end position="293"/>
    </location>
</feature>
<keyword evidence="4 6" id="KW-0472">Membrane</keyword>
<feature type="transmembrane region" description="Helical" evidence="6">
    <location>
        <begin position="243"/>
        <end position="263"/>
    </location>
</feature>
<name>A0A7S0DW46_9EUKA</name>
<feature type="transmembrane region" description="Helical" evidence="6">
    <location>
        <begin position="313"/>
        <end position="332"/>
    </location>
</feature>
<evidence type="ECO:0000256" key="6">
    <source>
        <dbReference type="SAM" id="Phobius"/>
    </source>
</evidence>
<feature type="region of interest" description="Disordered" evidence="5">
    <location>
        <begin position="170"/>
        <end position="190"/>
    </location>
</feature>
<dbReference type="PANTHER" id="PTHR30249:SF0">
    <property type="entry name" value="PLASTIDAL GLYCOLATE_GLYCERATE TRANSLOCATOR 1, CHLOROPLASTIC"/>
    <property type="match status" value="1"/>
</dbReference>
<dbReference type="Pfam" id="PF04172">
    <property type="entry name" value="LrgB"/>
    <property type="match status" value="1"/>
</dbReference>
<dbReference type="AlphaFoldDB" id="A0A7S0DW46"/>
<keyword evidence="2 6" id="KW-0812">Transmembrane</keyword>